<comment type="similarity">
    <text evidence="4">Belongs to the FliW family.</text>
</comment>
<evidence type="ECO:0000256" key="2">
    <source>
        <dbReference type="ARBA" id="ARBA00022795"/>
    </source>
</evidence>
<dbReference type="PANTHER" id="PTHR39190:SF1">
    <property type="entry name" value="FLAGELLAR ASSEMBLY FACTOR FLIW"/>
    <property type="match status" value="1"/>
</dbReference>
<dbReference type="Gene3D" id="2.30.290.10">
    <property type="entry name" value="BH3618-like"/>
    <property type="match status" value="1"/>
</dbReference>
<gene>
    <name evidence="4 5" type="primary">fliW</name>
    <name evidence="5" type="ORF">EJA10_18210</name>
</gene>
<evidence type="ECO:0000256" key="4">
    <source>
        <dbReference type="HAMAP-Rule" id="MF_01185"/>
    </source>
</evidence>
<keyword evidence="5" id="KW-0282">Flagellum</keyword>
<comment type="function">
    <text evidence="4">Acts as an anti-CsrA protein, binds CsrA and prevents it from repressing translation of its target genes, one of which is flagellin. Binds to flagellin and participates in the assembly of the flagellum.</text>
</comment>
<evidence type="ECO:0000256" key="3">
    <source>
        <dbReference type="ARBA" id="ARBA00022845"/>
    </source>
</evidence>
<dbReference type="NCBIfam" id="NF009793">
    <property type="entry name" value="PRK13285.1-1"/>
    <property type="match status" value="1"/>
</dbReference>
<keyword evidence="4" id="KW-0143">Chaperone</keyword>
<keyword evidence="3 4" id="KW-0810">Translation regulation</keyword>
<name>A0A427TLH5_9BACI</name>
<organism evidence="5 6">
    <name type="scientific">Mesobacillus subterraneus</name>
    <dbReference type="NCBI Taxonomy" id="285983"/>
    <lineage>
        <taxon>Bacteria</taxon>
        <taxon>Bacillati</taxon>
        <taxon>Bacillota</taxon>
        <taxon>Bacilli</taxon>
        <taxon>Bacillales</taxon>
        <taxon>Bacillaceae</taxon>
        <taxon>Mesobacillus</taxon>
    </lineage>
</organism>
<dbReference type="GO" id="GO:0044780">
    <property type="term" value="P:bacterial-type flagellum assembly"/>
    <property type="evidence" value="ECO:0007669"/>
    <property type="project" value="UniProtKB-UniRule"/>
</dbReference>
<keyword evidence="5" id="KW-0969">Cilium</keyword>
<dbReference type="SUPFAM" id="SSF141457">
    <property type="entry name" value="BH3618-like"/>
    <property type="match status" value="1"/>
</dbReference>
<dbReference type="Proteomes" id="UP000279911">
    <property type="component" value="Unassembled WGS sequence"/>
</dbReference>
<sequence length="146" mass="16938">MKINTRYHGEVEINQEDILSFAKGIPGFQEEREFCLLPLSEEGVYYVMQSLNTSELAFIVTNPFNFFKEYDFTLEESVIEELHLESEKDVRVYTILTVQDPFIKTTANLQAPVITNLNNRKAKQVVLHNEQYGTKQPIFQNDEVKG</sequence>
<dbReference type="HAMAP" id="MF_01185">
    <property type="entry name" value="FliW"/>
    <property type="match status" value="1"/>
</dbReference>
<keyword evidence="2 4" id="KW-1005">Bacterial flagellum biogenesis</keyword>
<dbReference type="PANTHER" id="PTHR39190">
    <property type="entry name" value="FLAGELLAR ASSEMBLY FACTOR FLIW"/>
    <property type="match status" value="1"/>
</dbReference>
<comment type="caution">
    <text evidence="5">The sequence shown here is derived from an EMBL/GenBank/DDBJ whole genome shotgun (WGS) entry which is preliminary data.</text>
</comment>
<keyword evidence="5" id="KW-0966">Cell projection</keyword>
<evidence type="ECO:0000313" key="6">
    <source>
        <dbReference type="Proteomes" id="UP000279911"/>
    </source>
</evidence>
<accession>A0A427TLH5</accession>
<evidence type="ECO:0000256" key="1">
    <source>
        <dbReference type="ARBA" id="ARBA00022490"/>
    </source>
</evidence>
<dbReference type="AlphaFoldDB" id="A0A427TLH5"/>
<comment type="subunit">
    <text evidence="4">Interacts with translational regulator CsrA and flagellin(s).</text>
</comment>
<keyword evidence="1 4" id="KW-0963">Cytoplasm</keyword>
<evidence type="ECO:0000313" key="5">
    <source>
        <dbReference type="EMBL" id="RSD25200.1"/>
    </source>
</evidence>
<dbReference type="InterPro" id="IPR024046">
    <property type="entry name" value="Flagellar_assmbl_FliW_dom_sf"/>
</dbReference>
<dbReference type="GO" id="GO:0005737">
    <property type="term" value="C:cytoplasm"/>
    <property type="evidence" value="ECO:0007669"/>
    <property type="project" value="UniProtKB-SubCell"/>
</dbReference>
<protein>
    <recommendedName>
        <fullName evidence="4">Flagellar assembly factor FliW</fullName>
    </recommendedName>
</protein>
<comment type="subcellular location">
    <subcellularLocation>
        <location evidence="4">Cytoplasm</location>
    </subcellularLocation>
</comment>
<dbReference type="GO" id="GO:0006417">
    <property type="term" value="P:regulation of translation"/>
    <property type="evidence" value="ECO:0007669"/>
    <property type="project" value="UniProtKB-KW"/>
</dbReference>
<dbReference type="EMBL" id="RSFW01000020">
    <property type="protein sequence ID" value="RSD25200.1"/>
    <property type="molecule type" value="Genomic_DNA"/>
</dbReference>
<dbReference type="InterPro" id="IPR003775">
    <property type="entry name" value="Flagellar_assembly_factor_FliW"/>
</dbReference>
<reference evidence="6" key="1">
    <citation type="submission" date="2018-12" db="EMBL/GenBank/DDBJ databases">
        <title>Bacillus chawlae sp. nov., Bacillus glennii sp. nov., and Bacillus saganii sp. nov. Isolated from the Vehicle Assembly Building at Kennedy Space Center where the Viking Spacecraft were Assembled.</title>
        <authorList>
            <person name="Seuylemezian A."/>
            <person name="Vaishampayan P."/>
        </authorList>
    </citation>
    <scope>NUCLEOTIDE SEQUENCE [LARGE SCALE GENOMIC DNA]</scope>
    <source>
        <strain evidence="6">DSM 13966</strain>
    </source>
</reference>
<dbReference type="RefSeq" id="WP_125481457.1">
    <property type="nucleotide sequence ID" value="NZ_RSFW01000020.1"/>
</dbReference>
<proteinExistence type="inferred from homology"/>
<dbReference type="OrthoDB" id="9801235at2"/>
<dbReference type="Pfam" id="PF02623">
    <property type="entry name" value="FliW"/>
    <property type="match status" value="1"/>
</dbReference>